<proteinExistence type="predicted"/>
<dbReference type="RefSeq" id="WP_371384977.1">
    <property type="nucleotide sequence ID" value="NZ_JBGLYH010000002.1"/>
</dbReference>
<gene>
    <name evidence="1" type="ORF">AB6M95_01585</name>
</gene>
<organism evidence="1 2">
    <name type="scientific">Pseudodesulfovibrio karagichevae</name>
    <dbReference type="NCBI Taxonomy" id="3239305"/>
    <lineage>
        <taxon>Bacteria</taxon>
        <taxon>Pseudomonadati</taxon>
        <taxon>Thermodesulfobacteriota</taxon>
        <taxon>Desulfovibrionia</taxon>
        <taxon>Desulfovibrionales</taxon>
        <taxon>Desulfovibrionaceae</taxon>
    </lineage>
</organism>
<accession>A0ABV4JXL7</accession>
<sequence>MAISNLAVINGTCPTGSASNVPGYFDDEEASFIRWRNEQERKNLQRIGELIEEAGMGYLYEDEHTQRLKLDEVRAAAAEIVRRCDDWYELDRL</sequence>
<protein>
    <submittedName>
        <fullName evidence="1">Uncharacterized protein</fullName>
    </submittedName>
</protein>
<reference evidence="1 2" key="1">
    <citation type="submission" date="2024-08" db="EMBL/GenBank/DDBJ databases">
        <title>Sulfate-reducing bacteria isolated from formation water of the oil field in Kazakhstan and description of Pseudodesulfovibrio sp.</title>
        <authorList>
            <person name="Bidzhieva S.K."/>
            <person name="Tourova T.P."/>
            <person name="Grouzdev D.S."/>
            <person name="Beletsky A.V."/>
            <person name="Sokolova D.S."/>
            <person name="Samigullina S.R."/>
            <person name="Poltaraus A.B."/>
            <person name="Avtukh A.N."/>
            <person name="Tereshina V.M."/>
            <person name="Zhaparov N.S."/>
            <person name="Mardanov A.V."/>
            <person name="Nazina T.N."/>
        </authorList>
    </citation>
    <scope>NUCLEOTIDE SEQUENCE [LARGE SCALE GENOMIC DNA]</scope>
    <source>
        <strain evidence="1 2">9FUS</strain>
    </source>
</reference>
<evidence type="ECO:0000313" key="1">
    <source>
        <dbReference type="EMBL" id="MEZ7195426.1"/>
    </source>
</evidence>
<comment type="caution">
    <text evidence="1">The sequence shown here is derived from an EMBL/GenBank/DDBJ whole genome shotgun (WGS) entry which is preliminary data.</text>
</comment>
<name>A0ABV4JXL7_9BACT</name>
<evidence type="ECO:0000313" key="2">
    <source>
        <dbReference type="Proteomes" id="UP001568698"/>
    </source>
</evidence>
<keyword evidence="2" id="KW-1185">Reference proteome</keyword>
<dbReference type="EMBL" id="JBGLYH010000002">
    <property type="protein sequence ID" value="MEZ7195426.1"/>
    <property type="molecule type" value="Genomic_DNA"/>
</dbReference>
<dbReference type="Proteomes" id="UP001568698">
    <property type="component" value="Unassembled WGS sequence"/>
</dbReference>